<proteinExistence type="predicted"/>
<evidence type="ECO:0000313" key="2">
    <source>
        <dbReference type="EMBL" id="NYZ23506.1"/>
    </source>
</evidence>
<dbReference type="CDD" id="cd05403">
    <property type="entry name" value="NT_KNTase_like"/>
    <property type="match status" value="1"/>
</dbReference>
<evidence type="ECO:0000259" key="1">
    <source>
        <dbReference type="Pfam" id="PF01909"/>
    </source>
</evidence>
<dbReference type="SUPFAM" id="SSF81301">
    <property type="entry name" value="Nucleotidyltransferase"/>
    <property type="match status" value="1"/>
</dbReference>
<protein>
    <submittedName>
        <fullName evidence="2">Nucleotidyltransferase domain-containing protein</fullName>
    </submittedName>
</protein>
<comment type="caution">
    <text evidence="2">The sequence shown here is derived from an EMBL/GenBank/DDBJ whole genome shotgun (WGS) entry which is preliminary data.</text>
</comment>
<accession>A0ABX2TGY3</accession>
<gene>
    <name evidence="2" type="ORF">HND93_27720</name>
</gene>
<organism evidence="2 3">
    <name type="scientific">Azospirillum oleiclasticum</name>
    <dbReference type="NCBI Taxonomy" id="2735135"/>
    <lineage>
        <taxon>Bacteria</taxon>
        <taxon>Pseudomonadati</taxon>
        <taxon>Pseudomonadota</taxon>
        <taxon>Alphaproteobacteria</taxon>
        <taxon>Rhodospirillales</taxon>
        <taxon>Azospirillaceae</taxon>
        <taxon>Azospirillum</taxon>
    </lineage>
</organism>
<feature type="domain" description="Polymerase nucleotidyl transferase" evidence="1">
    <location>
        <begin position="24"/>
        <end position="58"/>
    </location>
</feature>
<sequence>MAVRRRRRAELIDALRTTLAAAPPHGVRVVRLFGSWARGDFDGRSDIDLLVTTDDGVAFDGRDLPHAERLDVVTVTADRLERLLASGHSFYGPALNEAVTLYERGDGMPR</sequence>
<dbReference type="Pfam" id="PF01909">
    <property type="entry name" value="NTP_transf_2"/>
    <property type="match status" value="1"/>
</dbReference>
<dbReference type="Gene3D" id="3.30.460.10">
    <property type="entry name" value="Beta Polymerase, domain 2"/>
    <property type="match status" value="1"/>
</dbReference>
<dbReference type="Proteomes" id="UP000584642">
    <property type="component" value="Unassembled WGS sequence"/>
</dbReference>
<dbReference type="InterPro" id="IPR002934">
    <property type="entry name" value="Polymerase_NTP_transf_dom"/>
</dbReference>
<name>A0ABX2TGY3_9PROT</name>
<dbReference type="InterPro" id="IPR043519">
    <property type="entry name" value="NT_sf"/>
</dbReference>
<keyword evidence="3" id="KW-1185">Reference proteome</keyword>
<dbReference type="EMBL" id="JABFDB010000028">
    <property type="protein sequence ID" value="NYZ23506.1"/>
    <property type="molecule type" value="Genomic_DNA"/>
</dbReference>
<reference evidence="2 3" key="1">
    <citation type="submission" date="2020-05" db="EMBL/GenBank/DDBJ databases">
        <title>Azospirillum oleiclasticum sp. nov, a nitrogen-fixing and heavy crude oil-emulsifying bacterium isolated from the crude oil of Yumen Oilfield.</title>
        <authorList>
            <person name="Wu D."/>
            <person name="Cai M."/>
            <person name="Zhang X."/>
        </authorList>
    </citation>
    <scope>NUCLEOTIDE SEQUENCE [LARGE SCALE GENOMIC DNA]</scope>
    <source>
        <strain evidence="2 3">ROY-1-1-2</strain>
    </source>
</reference>
<evidence type="ECO:0000313" key="3">
    <source>
        <dbReference type="Proteomes" id="UP000584642"/>
    </source>
</evidence>